<sequence length="323" mass="37098">MIHVKDLKKTYKSYRRGSNFLETLKSIFKRKTDYVDAVKGISFDIAKGELIGFIGPNGAGKSTTLKMLTGVLHPTSGEVEIMGYTPWQDRKKYVANIGAVFGQKSQLIWDIPPIDAFYMNKAIYNIPDDEFEETKNKLVKLLEVEELIKKPTRQLSLGQRMKCEFIMAMLHNPDIVFLDEPTIGLDVIAKETIRNFIEEMNKRGVTFILTTHDLGDIEHLARRVIFINNGEIIFDDSIEYLRKQLGDKKYIKLKTDNKMEQLSIPGIDYKKIISNQEFEIELDNSAIKLKDFIEIINQKAGILDMNIQELPIESAIKVLYGKR</sequence>
<dbReference type="Pfam" id="PF00005">
    <property type="entry name" value="ABC_tran"/>
    <property type="match status" value="1"/>
</dbReference>
<dbReference type="PANTHER" id="PTHR42711:SF4">
    <property type="entry name" value="ABC TRANSPORTER RELATED"/>
    <property type="match status" value="1"/>
</dbReference>
<dbReference type="InterPro" id="IPR050763">
    <property type="entry name" value="ABC_transporter_ATP-binding"/>
</dbReference>
<dbReference type="PROSITE" id="PS50893">
    <property type="entry name" value="ABC_TRANSPORTER_2"/>
    <property type="match status" value="1"/>
</dbReference>
<dbReference type="Proteomes" id="UP000219573">
    <property type="component" value="Unassembled WGS sequence"/>
</dbReference>
<keyword evidence="6" id="KW-1185">Reference proteome</keyword>
<evidence type="ECO:0000256" key="3">
    <source>
        <dbReference type="ARBA" id="ARBA00022840"/>
    </source>
</evidence>
<organism evidence="5 6">
    <name type="scientific">Orenia metallireducens</name>
    <dbReference type="NCBI Taxonomy" id="1413210"/>
    <lineage>
        <taxon>Bacteria</taxon>
        <taxon>Bacillati</taxon>
        <taxon>Bacillota</taxon>
        <taxon>Clostridia</taxon>
        <taxon>Halanaerobiales</taxon>
        <taxon>Halobacteroidaceae</taxon>
        <taxon>Orenia</taxon>
    </lineage>
</organism>
<dbReference type="SUPFAM" id="SSF52540">
    <property type="entry name" value="P-loop containing nucleoside triphosphate hydrolases"/>
    <property type="match status" value="1"/>
</dbReference>
<dbReference type="InterPro" id="IPR003439">
    <property type="entry name" value="ABC_transporter-like_ATP-bd"/>
</dbReference>
<dbReference type="PANTHER" id="PTHR42711">
    <property type="entry name" value="ABC TRANSPORTER ATP-BINDING PROTEIN"/>
    <property type="match status" value="1"/>
</dbReference>
<dbReference type="InterPro" id="IPR003593">
    <property type="entry name" value="AAA+_ATPase"/>
</dbReference>
<evidence type="ECO:0000259" key="4">
    <source>
        <dbReference type="PROSITE" id="PS50893"/>
    </source>
</evidence>
<evidence type="ECO:0000313" key="6">
    <source>
        <dbReference type="Proteomes" id="UP000219573"/>
    </source>
</evidence>
<dbReference type="GO" id="GO:0016887">
    <property type="term" value="F:ATP hydrolysis activity"/>
    <property type="evidence" value="ECO:0007669"/>
    <property type="project" value="InterPro"/>
</dbReference>
<dbReference type="InterPro" id="IPR027417">
    <property type="entry name" value="P-loop_NTPase"/>
</dbReference>
<proteinExistence type="predicted"/>
<keyword evidence="3 5" id="KW-0067">ATP-binding</keyword>
<evidence type="ECO:0000313" key="5">
    <source>
        <dbReference type="EMBL" id="SNY40830.1"/>
    </source>
</evidence>
<dbReference type="EMBL" id="OBDZ01000027">
    <property type="protein sequence ID" value="SNY40830.1"/>
    <property type="molecule type" value="Genomic_DNA"/>
</dbReference>
<gene>
    <name evidence="5" type="ORF">SAMN06265827_12750</name>
</gene>
<accession>A0A285HYP1</accession>
<reference evidence="6" key="1">
    <citation type="submission" date="2017-09" db="EMBL/GenBank/DDBJ databases">
        <authorList>
            <person name="Varghese N."/>
            <person name="Submissions S."/>
        </authorList>
    </citation>
    <scope>NUCLEOTIDE SEQUENCE [LARGE SCALE GENOMIC DNA]</scope>
    <source>
        <strain evidence="6">MSL47</strain>
    </source>
</reference>
<dbReference type="Gene3D" id="3.40.50.300">
    <property type="entry name" value="P-loop containing nucleotide triphosphate hydrolases"/>
    <property type="match status" value="1"/>
</dbReference>
<dbReference type="GO" id="GO:0005524">
    <property type="term" value="F:ATP binding"/>
    <property type="evidence" value="ECO:0007669"/>
    <property type="project" value="UniProtKB-KW"/>
</dbReference>
<evidence type="ECO:0000256" key="1">
    <source>
        <dbReference type="ARBA" id="ARBA00022448"/>
    </source>
</evidence>
<dbReference type="AlphaFoldDB" id="A0A285HYP1"/>
<protein>
    <submittedName>
        <fullName evidence="5">ABC-2 type transport system ATP-binding protein</fullName>
    </submittedName>
</protein>
<evidence type="ECO:0000256" key="2">
    <source>
        <dbReference type="ARBA" id="ARBA00022741"/>
    </source>
</evidence>
<feature type="domain" description="ABC transporter" evidence="4">
    <location>
        <begin position="22"/>
        <end position="254"/>
    </location>
</feature>
<keyword evidence="2" id="KW-0547">Nucleotide-binding</keyword>
<keyword evidence="1" id="KW-0813">Transport</keyword>
<name>A0A285HYP1_9FIRM</name>
<dbReference type="SMART" id="SM00382">
    <property type="entry name" value="AAA"/>
    <property type="match status" value="1"/>
</dbReference>